<evidence type="ECO:0000313" key="1">
    <source>
        <dbReference type="EMBL" id="SUU93314.1"/>
    </source>
</evidence>
<evidence type="ECO:0000313" key="2">
    <source>
        <dbReference type="Proteomes" id="UP000255124"/>
    </source>
</evidence>
<organism evidence="1 2">
    <name type="scientific">Anaerococcus octavius</name>
    <dbReference type="NCBI Taxonomy" id="54007"/>
    <lineage>
        <taxon>Bacteria</taxon>
        <taxon>Bacillati</taxon>
        <taxon>Bacillota</taxon>
        <taxon>Tissierellia</taxon>
        <taxon>Tissierellales</taxon>
        <taxon>Peptoniphilaceae</taxon>
        <taxon>Anaerococcus</taxon>
    </lineage>
</organism>
<dbReference type="EMBL" id="UFTA01000002">
    <property type="protein sequence ID" value="SUU93314.1"/>
    <property type="molecule type" value="Genomic_DNA"/>
</dbReference>
<accession>A0A380WYW1</accession>
<protein>
    <submittedName>
        <fullName evidence="1">Uncharacterized protein</fullName>
    </submittedName>
</protein>
<dbReference type="Proteomes" id="UP000255124">
    <property type="component" value="Unassembled WGS sequence"/>
</dbReference>
<sequence>MKNFKTQEEYISYIKENDHKRSSLSEEKYK</sequence>
<gene>
    <name evidence="1" type="ORF">NCTC9810_01666</name>
</gene>
<dbReference type="AlphaFoldDB" id="A0A380WYW1"/>
<reference evidence="1 2" key="1">
    <citation type="submission" date="2018-06" db="EMBL/GenBank/DDBJ databases">
        <authorList>
            <consortium name="Pathogen Informatics"/>
            <person name="Doyle S."/>
        </authorList>
    </citation>
    <scope>NUCLEOTIDE SEQUENCE [LARGE SCALE GENOMIC DNA]</scope>
    <source>
        <strain evidence="1 2">NCTC9810</strain>
    </source>
</reference>
<proteinExistence type="predicted"/>
<name>A0A380WYW1_9FIRM</name>